<feature type="compositionally biased region" description="Acidic residues" evidence="1">
    <location>
        <begin position="451"/>
        <end position="466"/>
    </location>
</feature>
<feature type="region of interest" description="Disordered" evidence="1">
    <location>
        <begin position="1"/>
        <end position="157"/>
    </location>
</feature>
<reference evidence="2" key="1">
    <citation type="submission" date="2023-11" db="EMBL/GenBank/DDBJ databases">
        <title>The genome sequences of three competitors of mushroom-forming fungi.</title>
        <authorList>
            <person name="Beijen E."/>
            <person name="Ohm R.A."/>
        </authorList>
    </citation>
    <scope>NUCLEOTIDE SEQUENCE</scope>
    <source>
        <strain evidence="2">CBS 100526</strain>
    </source>
</reference>
<dbReference type="Proteomes" id="UP001273209">
    <property type="component" value="Unassembled WGS sequence"/>
</dbReference>
<proteinExistence type="predicted"/>
<protein>
    <submittedName>
        <fullName evidence="2">Uncharacterized protein</fullName>
    </submittedName>
</protein>
<organism evidence="2 3">
    <name type="scientific">Trichoderma aggressivum f. europaeum</name>
    <dbReference type="NCBI Taxonomy" id="173218"/>
    <lineage>
        <taxon>Eukaryota</taxon>
        <taxon>Fungi</taxon>
        <taxon>Dikarya</taxon>
        <taxon>Ascomycota</taxon>
        <taxon>Pezizomycotina</taxon>
        <taxon>Sordariomycetes</taxon>
        <taxon>Hypocreomycetidae</taxon>
        <taxon>Hypocreales</taxon>
        <taxon>Hypocreaceae</taxon>
        <taxon>Trichoderma</taxon>
    </lineage>
</organism>
<feature type="region of interest" description="Disordered" evidence="1">
    <location>
        <begin position="432"/>
        <end position="515"/>
    </location>
</feature>
<evidence type="ECO:0000313" key="2">
    <source>
        <dbReference type="EMBL" id="KAK4060174.1"/>
    </source>
</evidence>
<feature type="compositionally biased region" description="Acidic residues" evidence="1">
    <location>
        <begin position="482"/>
        <end position="497"/>
    </location>
</feature>
<name>A0AAE1I8A5_9HYPO</name>
<sequence length="1309" mass="144057">MPRQPASQSPDAISLFSLRSKTPSTYVCPDSEEDSDNTIYAYDNDDDGDRRRHSTADVRDNHLGASLPLSNLAARRESTAATQARQPIRPQGGRLFTKGNCFSPPPEPEGGRPSPPPPGDAESESEGEGEGEEEQVSSYDAADVQEEGSQQDEWESRKYKVTACKGSHLTAKLLRKKVLDLSSATEAVRFIQTKRSVDYSMSSWPLDMDSENRGRSRGRVTRLLPTFFLDFLAVIGKPGQAVSRATESHPLSSISISFKDWSAPYSSKHIKSMLDFSLIGRTFKVGADGLAMTWFIIFTPDPRAAYGGQEGDDDDLEGSHGRTQGREMPGTGRRKKATALRRHRAQKFSRYFLACVGSTILGRGIEDSWRLNGQETAQLSLRDWARLQDALLSGWADFVRENSARDRFWAGVQLAFHAYGYGGNVCIDIGDDTPVPDMEEVYEDKEGGGNTEDEYSSLNADTEDEGSVTGASPRRGSPAESVLDEFGDSQSEEDGDDGVGGPRRSRGAPRAESAERGARLMEFAGRAPGIQQLSSTIEAVFCLDAVHSVAYALAADINCLSDGRPVCLLADFQAVEGEYLEGTKQACLTPYPLAFHPGFGNFTSTAPPDFIKDAIEPVRLNMRRENDDDEIVAAEYFQGYSNIKKTVRFNPQDLLASKAIATAALALPAKGPGVTHSAIGTQQRLLARLRGEGNPDAPRQAIPYAREASQLEKCIQESEFAFRMEQVITVSVSKILPENRSAAAVFRPMAQLISLFLTAQDRYAGVLRAFNPKVFPGVLTSYCRIFELITTSILTQFDNAGGRGLSIELGEAMAAVDRLGSFCFTGDRRVLPRATFEYLGTSNSLRHHAFPYINPKILGFAGRGRIEMCDWPGVRDRKVHLLQAATLQFYYGKQVAAGREAEAQVQLIAANTQAVADFIKVVFRRHFIPEMCQFFAARTRKLLQKRRRGEALTAGQERDVQTAYAELDAWEAADENPAEVFSLEKFRALVATINKATKKPAGQEQGAITIERLSYNTFAGRVAESLVASASAGLDTSTTDKTLCSKDMTWLAALSSLFREASAINPTENAANRWRLYIADALREHRVCWVLGHARGTVTATVAWELVLDREPVYRDAFSLLKRTGGRAAAEDERAAKRRKSSAFIDFGCTFPLREGLPPALKTGYDILVFNAKRGGKSGDSGLISEETPGGKPANTGLINHYNLGLSLLQQYQAEPEVELLCMLAMTVGMTEGMALYETKASRPGFIIDTKPARKKRKEARAFLLALRMLWFLKPDKFREKKPQGPNAKKQEEIMFSMQSVREATGKFP</sequence>
<feature type="compositionally biased region" description="Polar residues" evidence="1">
    <location>
        <begin position="1"/>
        <end position="25"/>
    </location>
</feature>
<gene>
    <name evidence="2" type="ORF">Triagg1_10872</name>
</gene>
<dbReference type="RefSeq" id="XP_062750159.1">
    <property type="nucleotide sequence ID" value="XM_062894991.1"/>
</dbReference>
<evidence type="ECO:0000313" key="3">
    <source>
        <dbReference type="Proteomes" id="UP001273209"/>
    </source>
</evidence>
<keyword evidence="3" id="KW-1185">Reference proteome</keyword>
<feature type="compositionally biased region" description="Acidic residues" evidence="1">
    <location>
        <begin position="143"/>
        <end position="153"/>
    </location>
</feature>
<feature type="compositionally biased region" description="Basic and acidic residues" evidence="1">
    <location>
        <begin position="48"/>
        <end position="62"/>
    </location>
</feature>
<feature type="compositionally biased region" description="Acidic residues" evidence="1">
    <location>
        <begin position="121"/>
        <end position="135"/>
    </location>
</feature>
<evidence type="ECO:0000256" key="1">
    <source>
        <dbReference type="SAM" id="MobiDB-lite"/>
    </source>
</evidence>
<feature type="compositionally biased region" description="Pro residues" evidence="1">
    <location>
        <begin position="103"/>
        <end position="119"/>
    </location>
</feature>
<comment type="caution">
    <text evidence="2">The sequence shown here is derived from an EMBL/GenBank/DDBJ whole genome shotgun (WGS) entry which is preliminary data.</text>
</comment>
<dbReference type="GeneID" id="87914896"/>
<feature type="region of interest" description="Disordered" evidence="1">
    <location>
        <begin position="307"/>
        <end position="335"/>
    </location>
</feature>
<dbReference type="EMBL" id="JAWRVG010000091">
    <property type="protein sequence ID" value="KAK4060174.1"/>
    <property type="molecule type" value="Genomic_DNA"/>
</dbReference>
<accession>A0AAE1I8A5</accession>